<dbReference type="EMBL" id="JAATIT010000007">
    <property type="protein sequence ID" value="NJB91529.1"/>
    <property type="molecule type" value="Genomic_DNA"/>
</dbReference>
<evidence type="ECO:0000313" key="14">
    <source>
        <dbReference type="EMBL" id="NJB91529.1"/>
    </source>
</evidence>
<dbReference type="PANTHER" id="PTHR11088:SF60">
    <property type="entry name" value="TRNA DIMETHYLALLYLTRANSFERASE"/>
    <property type="match status" value="1"/>
</dbReference>
<feature type="binding site" evidence="10">
    <location>
        <begin position="20"/>
        <end position="27"/>
    </location>
    <ligand>
        <name>ATP</name>
        <dbReference type="ChEBI" id="CHEBI:30616"/>
    </ligand>
</feature>
<evidence type="ECO:0000256" key="2">
    <source>
        <dbReference type="ARBA" id="ARBA00003213"/>
    </source>
</evidence>
<dbReference type="GO" id="GO:0006400">
    <property type="term" value="P:tRNA modification"/>
    <property type="evidence" value="ECO:0007669"/>
    <property type="project" value="TreeGrafter"/>
</dbReference>
<evidence type="ECO:0000256" key="6">
    <source>
        <dbReference type="ARBA" id="ARBA00022741"/>
    </source>
</evidence>
<sequence length="325" mass="34499">MASPSFSTANARLPVALIAGPTASGKSALAVALAKSLGNGTPGHAMVVNADASQVYADLAILSARPTDDEMDGVPHRLFGHVDGSQAHNAARWAGEARGAIAEAHAAGRVPILVGGTGLYLRTLLHGIAPVPEIDPQVRDAVRAFPVAEAHAALAVADPAAAERLNPADTTRVARALEVVRATGRTLADWQQAREGGIADTIALAPLILLPPRDWLRARCDARLVQMFEGGAIEEVEALLARELDPDLPAMRAIGVPQIAAHLRGEISRADALEAAQAATRQYAKRQYTWFRHQPPADWPRHEESLNIDSIDQLAIILRDRLLTG</sequence>
<feature type="site" description="Interaction with substrate tRNA" evidence="10">
    <location>
        <position position="117"/>
    </location>
</feature>
<evidence type="ECO:0000256" key="9">
    <source>
        <dbReference type="ARBA" id="ARBA00049563"/>
    </source>
</evidence>
<comment type="caution">
    <text evidence="10">Lacks conserved residue(s) required for the propagation of feature annotation.</text>
</comment>
<dbReference type="InterPro" id="IPR018022">
    <property type="entry name" value="IPT"/>
</dbReference>
<dbReference type="Pfam" id="PF01715">
    <property type="entry name" value="IPPT"/>
    <property type="match status" value="1"/>
</dbReference>
<organism evidence="14 15">
    <name type="scientific">Sphingopyxis italica</name>
    <dbReference type="NCBI Taxonomy" id="1129133"/>
    <lineage>
        <taxon>Bacteria</taxon>
        <taxon>Pseudomonadati</taxon>
        <taxon>Pseudomonadota</taxon>
        <taxon>Alphaproteobacteria</taxon>
        <taxon>Sphingomonadales</taxon>
        <taxon>Sphingomonadaceae</taxon>
        <taxon>Sphingopyxis</taxon>
    </lineage>
</organism>
<keyword evidence="7 10" id="KW-0067">ATP-binding</keyword>
<evidence type="ECO:0000256" key="4">
    <source>
        <dbReference type="ARBA" id="ARBA00022679"/>
    </source>
</evidence>
<dbReference type="GO" id="GO:0005524">
    <property type="term" value="F:ATP binding"/>
    <property type="evidence" value="ECO:0007669"/>
    <property type="project" value="UniProtKB-UniRule"/>
</dbReference>
<evidence type="ECO:0000256" key="8">
    <source>
        <dbReference type="ARBA" id="ARBA00022842"/>
    </source>
</evidence>
<dbReference type="GO" id="GO:0052381">
    <property type="term" value="F:tRNA dimethylallyltransferase activity"/>
    <property type="evidence" value="ECO:0007669"/>
    <property type="project" value="UniProtKB-UniRule"/>
</dbReference>
<evidence type="ECO:0000313" key="15">
    <source>
        <dbReference type="Proteomes" id="UP000535078"/>
    </source>
</evidence>
<dbReference type="SUPFAM" id="SSF52540">
    <property type="entry name" value="P-loop containing nucleoside triphosphate hydrolases"/>
    <property type="match status" value="1"/>
</dbReference>
<evidence type="ECO:0000256" key="12">
    <source>
        <dbReference type="RuleBase" id="RU003784"/>
    </source>
</evidence>
<evidence type="ECO:0000256" key="13">
    <source>
        <dbReference type="RuleBase" id="RU003785"/>
    </source>
</evidence>
<evidence type="ECO:0000256" key="11">
    <source>
        <dbReference type="RuleBase" id="RU003783"/>
    </source>
</evidence>
<keyword evidence="6 10" id="KW-0547">Nucleotide-binding</keyword>
<dbReference type="Gene3D" id="1.10.20.140">
    <property type="match status" value="1"/>
</dbReference>
<evidence type="ECO:0000256" key="1">
    <source>
        <dbReference type="ARBA" id="ARBA00001946"/>
    </source>
</evidence>
<dbReference type="RefSeq" id="WP_167922886.1">
    <property type="nucleotide sequence ID" value="NZ_JAATIT010000007.1"/>
</dbReference>
<dbReference type="EC" id="2.5.1.75" evidence="10"/>
<dbReference type="Gene3D" id="3.40.50.300">
    <property type="entry name" value="P-loop containing nucleotide triphosphate hydrolases"/>
    <property type="match status" value="1"/>
</dbReference>
<dbReference type="InterPro" id="IPR027417">
    <property type="entry name" value="P-loop_NTPase"/>
</dbReference>
<dbReference type="AlphaFoldDB" id="A0A7X5XV80"/>
<accession>A0A7X5XV80</accession>
<keyword evidence="5 10" id="KW-0819">tRNA processing</keyword>
<evidence type="ECO:0000256" key="7">
    <source>
        <dbReference type="ARBA" id="ARBA00022840"/>
    </source>
</evidence>
<comment type="caution">
    <text evidence="14">The sequence shown here is derived from an EMBL/GenBank/DDBJ whole genome shotgun (WGS) entry which is preliminary data.</text>
</comment>
<comment type="catalytic activity">
    <reaction evidence="9 10 11">
        <text>adenosine(37) in tRNA + dimethylallyl diphosphate = N(6)-dimethylallyladenosine(37) in tRNA + diphosphate</text>
        <dbReference type="Rhea" id="RHEA:26482"/>
        <dbReference type="Rhea" id="RHEA-COMP:10162"/>
        <dbReference type="Rhea" id="RHEA-COMP:10375"/>
        <dbReference type="ChEBI" id="CHEBI:33019"/>
        <dbReference type="ChEBI" id="CHEBI:57623"/>
        <dbReference type="ChEBI" id="CHEBI:74411"/>
        <dbReference type="ChEBI" id="CHEBI:74415"/>
        <dbReference type="EC" id="2.5.1.75"/>
    </reaction>
</comment>
<comment type="function">
    <text evidence="2 10 12">Catalyzes the transfer of a dimethylallyl group onto the adenine at position 37 in tRNAs that read codons beginning with uridine, leading to the formation of N6-(dimethylallyl)adenosine (i(6)A).</text>
</comment>
<keyword evidence="4 10" id="KW-0808">Transferase</keyword>
<dbReference type="PANTHER" id="PTHR11088">
    <property type="entry name" value="TRNA DIMETHYLALLYLTRANSFERASE"/>
    <property type="match status" value="1"/>
</dbReference>
<feature type="binding site" evidence="10">
    <location>
        <begin position="22"/>
        <end position="27"/>
    </location>
    <ligand>
        <name>substrate</name>
    </ligand>
</feature>
<name>A0A7X5XV80_9SPHN</name>
<feature type="site" description="Interaction with substrate tRNA" evidence="10">
    <location>
        <position position="139"/>
    </location>
</feature>
<dbReference type="InterPro" id="IPR039657">
    <property type="entry name" value="Dimethylallyltransferase"/>
</dbReference>
<proteinExistence type="inferred from homology"/>
<comment type="cofactor">
    <cofactor evidence="1 10">
        <name>Mg(2+)</name>
        <dbReference type="ChEBI" id="CHEBI:18420"/>
    </cofactor>
</comment>
<evidence type="ECO:0000256" key="3">
    <source>
        <dbReference type="ARBA" id="ARBA00005842"/>
    </source>
</evidence>
<comment type="similarity">
    <text evidence="3 10 13">Belongs to the IPP transferase family.</text>
</comment>
<dbReference type="HAMAP" id="MF_00185">
    <property type="entry name" value="IPP_trans"/>
    <property type="match status" value="1"/>
</dbReference>
<gene>
    <name evidence="10" type="primary">miaA</name>
    <name evidence="14" type="ORF">GGR90_003741</name>
</gene>
<protein>
    <recommendedName>
        <fullName evidence="10">tRNA dimethylallyltransferase</fullName>
        <ecNumber evidence="10">2.5.1.75</ecNumber>
    </recommendedName>
    <alternativeName>
        <fullName evidence="10">Dimethylallyl diphosphate:tRNA dimethylallyltransferase</fullName>
        <shortName evidence="10">DMAPP:tRNA dimethylallyltransferase</shortName>
        <shortName evidence="10">DMATase</shortName>
    </alternativeName>
    <alternativeName>
        <fullName evidence="10">Isopentenyl-diphosphate:tRNA isopentenyltransferase</fullName>
        <shortName evidence="10">IPP transferase</shortName>
        <shortName evidence="10">IPPT</shortName>
        <shortName evidence="10">IPTase</shortName>
    </alternativeName>
</protein>
<dbReference type="NCBIfam" id="TIGR00174">
    <property type="entry name" value="miaA"/>
    <property type="match status" value="1"/>
</dbReference>
<evidence type="ECO:0000256" key="5">
    <source>
        <dbReference type="ARBA" id="ARBA00022694"/>
    </source>
</evidence>
<keyword evidence="8 10" id="KW-0460">Magnesium</keyword>
<evidence type="ECO:0000256" key="10">
    <source>
        <dbReference type="HAMAP-Rule" id="MF_00185"/>
    </source>
</evidence>
<dbReference type="Proteomes" id="UP000535078">
    <property type="component" value="Unassembled WGS sequence"/>
</dbReference>
<keyword evidence="15" id="KW-1185">Reference proteome</keyword>
<reference evidence="14 15" key="1">
    <citation type="submission" date="2020-03" db="EMBL/GenBank/DDBJ databases">
        <title>Genomic Encyclopedia of Type Strains, Phase IV (KMG-IV): sequencing the most valuable type-strain genomes for metagenomic binning, comparative biology and taxonomic classification.</title>
        <authorList>
            <person name="Goeker M."/>
        </authorList>
    </citation>
    <scope>NUCLEOTIDE SEQUENCE [LARGE SCALE GENOMIC DNA]</scope>
    <source>
        <strain evidence="14 15">DSM 25229</strain>
    </source>
</reference>
<comment type="subunit">
    <text evidence="10">Monomer.</text>
</comment>